<dbReference type="AlphaFoldDB" id="A0A382XR02"/>
<dbReference type="PANTHER" id="PTHR10434:SF40">
    <property type="entry name" value="1-ACYL-SN-GLYCEROL-3-PHOSPHATE ACYLTRANSFERASE"/>
    <property type="match status" value="1"/>
</dbReference>
<proteinExistence type="predicted"/>
<gene>
    <name evidence="5" type="ORF">METZ01_LOCUS426406</name>
</gene>
<dbReference type="InterPro" id="IPR002123">
    <property type="entry name" value="Plipid/glycerol_acylTrfase"/>
</dbReference>
<dbReference type="PANTHER" id="PTHR10434">
    <property type="entry name" value="1-ACYL-SN-GLYCEROL-3-PHOSPHATE ACYLTRANSFERASE"/>
    <property type="match status" value="1"/>
</dbReference>
<dbReference type="PROSITE" id="PS51257">
    <property type="entry name" value="PROKAR_LIPOPROTEIN"/>
    <property type="match status" value="1"/>
</dbReference>
<evidence type="ECO:0000256" key="1">
    <source>
        <dbReference type="ARBA" id="ARBA00022679"/>
    </source>
</evidence>
<organism evidence="5">
    <name type="scientific">marine metagenome</name>
    <dbReference type="NCBI Taxonomy" id="408172"/>
    <lineage>
        <taxon>unclassified sequences</taxon>
        <taxon>metagenomes</taxon>
        <taxon>ecological metagenomes</taxon>
    </lineage>
</organism>
<dbReference type="SUPFAM" id="SSF69593">
    <property type="entry name" value="Glycerol-3-phosphate (1)-acyltransferase"/>
    <property type="match status" value="1"/>
</dbReference>
<dbReference type="GO" id="GO:0003841">
    <property type="term" value="F:1-acylglycerol-3-phosphate O-acyltransferase activity"/>
    <property type="evidence" value="ECO:0007669"/>
    <property type="project" value="TreeGrafter"/>
</dbReference>
<evidence type="ECO:0000259" key="4">
    <source>
        <dbReference type="Pfam" id="PF01553"/>
    </source>
</evidence>
<dbReference type="GO" id="GO:0006654">
    <property type="term" value="P:phosphatidic acid biosynthetic process"/>
    <property type="evidence" value="ECO:0007669"/>
    <property type="project" value="TreeGrafter"/>
</dbReference>
<reference evidence="5" key="1">
    <citation type="submission" date="2018-05" db="EMBL/GenBank/DDBJ databases">
        <authorList>
            <person name="Lanie J.A."/>
            <person name="Ng W.-L."/>
            <person name="Kazmierczak K.M."/>
            <person name="Andrzejewski T.M."/>
            <person name="Davidsen T.M."/>
            <person name="Wayne K.J."/>
            <person name="Tettelin H."/>
            <person name="Glass J.I."/>
            <person name="Rusch D."/>
            <person name="Podicherti R."/>
            <person name="Tsui H.-C.T."/>
            <person name="Winkler M.E."/>
        </authorList>
    </citation>
    <scope>NUCLEOTIDE SEQUENCE</scope>
</reference>
<keyword evidence="2" id="KW-0012">Acyltransferase</keyword>
<keyword evidence="1" id="KW-0808">Transferase</keyword>
<evidence type="ECO:0000256" key="3">
    <source>
        <dbReference type="SAM" id="Phobius"/>
    </source>
</evidence>
<dbReference type="EMBL" id="UINC01169822">
    <property type="protein sequence ID" value="SVD73552.1"/>
    <property type="molecule type" value="Genomic_DNA"/>
</dbReference>
<evidence type="ECO:0000313" key="5">
    <source>
        <dbReference type="EMBL" id="SVD73552.1"/>
    </source>
</evidence>
<protein>
    <recommendedName>
        <fullName evidence="4">Phospholipid/glycerol acyltransferase domain-containing protein</fullName>
    </recommendedName>
</protein>
<keyword evidence="3" id="KW-0472">Membrane</keyword>
<keyword evidence="3" id="KW-1133">Transmembrane helix</keyword>
<feature type="domain" description="Phospholipid/glycerol acyltransferase" evidence="4">
    <location>
        <begin position="60"/>
        <end position="122"/>
    </location>
</feature>
<keyword evidence="3" id="KW-0812">Transmembrane</keyword>
<feature type="transmembrane region" description="Helical" evidence="3">
    <location>
        <begin position="16"/>
        <end position="38"/>
    </location>
</feature>
<sequence length="122" mass="13426">MTAALKASKHTVYGCYAWLILGTIVVACTVALFVTPGLGRRRHLARWAARLFFFLVGSPVKVEGTTIRESCVVIANHSSYLDGIILTAALPPKFTYIIKQEMTKIPVAGFVLQRLGSEFVNR</sequence>
<dbReference type="CDD" id="cd07989">
    <property type="entry name" value="LPLAT_AGPAT-like"/>
    <property type="match status" value="1"/>
</dbReference>
<evidence type="ECO:0000256" key="2">
    <source>
        <dbReference type="ARBA" id="ARBA00023315"/>
    </source>
</evidence>
<name>A0A382XR02_9ZZZZ</name>
<accession>A0A382XR02</accession>
<feature type="non-terminal residue" evidence="5">
    <location>
        <position position="122"/>
    </location>
</feature>
<dbReference type="Pfam" id="PF01553">
    <property type="entry name" value="Acyltransferase"/>
    <property type="match status" value="1"/>
</dbReference>